<reference evidence="4" key="2">
    <citation type="submission" date="2022-01" db="EMBL/GenBank/DDBJ databases">
        <authorList>
            <person name="Hirooka S."/>
            <person name="Miyagishima S.Y."/>
        </authorList>
    </citation>
    <scope>NUCLEOTIDE SEQUENCE</scope>
    <source>
        <strain evidence="4">NBRC 102759</strain>
    </source>
</reference>
<dbReference type="GO" id="GO:0005634">
    <property type="term" value="C:nucleus"/>
    <property type="evidence" value="ECO:0007669"/>
    <property type="project" value="UniProtKB-SubCell"/>
</dbReference>
<name>A0A9C7PVB9_9RHOD</name>
<dbReference type="Proteomes" id="UP001061958">
    <property type="component" value="Unassembled WGS sequence"/>
</dbReference>
<organism evidence="4 5">
    <name type="scientific">Galdieria partita</name>
    <dbReference type="NCBI Taxonomy" id="83374"/>
    <lineage>
        <taxon>Eukaryota</taxon>
        <taxon>Rhodophyta</taxon>
        <taxon>Bangiophyceae</taxon>
        <taxon>Galdieriales</taxon>
        <taxon>Galdieriaceae</taxon>
        <taxon>Galdieria</taxon>
    </lineage>
</organism>
<evidence type="ECO:0000259" key="3">
    <source>
        <dbReference type="PROSITE" id="PS51017"/>
    </source>
</evidence>
<keyword evidence="2" id="KW-0539">Nucleus</keyword>
<sequence>MDLLVVKNSTDSPFFRFLLHIGFCVNPLMSLAFMKSVQPTQNASDSNQLGSLGLLETYQAIGGSGLFCIPQCDRRQIEPASFTTPNELFKSMASHVETTGTQGKDPDKTKVPRYIEFLPKPELFYPVMLNKHQYRKIRFERYRHKKCQASNASKARYIERQKLAQRRFRLHGKFVSKQVQIAMASSSHPSTTGESFMELEQSINMNIFEDSFFRSIFPSQDEASNTFHWNMDPIELDESDMFQDSYWLLSQNIIDFEYEEVEQVVAKLNKQ</sequence>
<dbReference type="AlphaFoldDB" id="A0A9C7PVB9"/>
<evidence type="ECO:0000256" key="2">
    <source>
        <dbReference type="ARBA" id="ARBA00023242"/>
    </source>
</evidence>
<proteinExistence type="predicted"/>
<comment type="caution">
    <text evidence="4">The sequence shown here is derived from an EMBL/GenBank/DDBJ whole genome shotgun (WGS) entry which is preliminary data.</text>
</comment>
<gene>
    <name evidence="4" type="ORF">GpartN1_g2786.t1</name>
</gene>
<protein>
    <recommendedName>
        <fullName evidence="3">CCT domain-containing protein</fullName>
    </recommendedName>
</protein>
<evidence type="ECO:0000313" key="4">
    <source>
        <dbReference type="EMBL" id="GJQ10995.1"/>
    </source>
</evidence>
<dbReference type="EMBL" id="BQMJ01000020">
    <property type="protein sequence ID" value="GJQ10995.1"/>
    <property type="molecule type" value="Genomic_DNA"/>
</dbReference>
<evidence type="ECO:0000256" key="1">
    <source>
        <dbReference type="ARBA" id="ARBA00004123"/>
    </source>
</evidence>
<feature type="domain" description="CCT" evidence="3">
    <location>
        <begin position="135"/>
        <end position="177"/>
    </location>
</feature>
<keyword evidence="5" id="KW-1185">Reference proteome</keyword>
<dbReference type="OrthoDB" id="9974at2759"/>
<reference evidence="4" key="1">
    <citation type="journal article" date="2022" name="Proc. Natl. Acad. Sci. U.S.A.">
        <title>Life cycle and functional genomics of the unicellular red alga Galdieria for elucidating algal and plant evolution and industrial use.</title>
        <authorList>
            <person name="Hirooka S."/>
            <person name="Itabashi T."/>
            <person name="Ichinose T.M."/>
            <person name="Onuma R."/>
            <person name="Fujiwara T."/>
            <person name="Yamashita S."/>
            <person name="Jong L.W."/>
            <person name="Tomita R."/>
            <person name="Iwane A.H."/>
            <person name="Miyagishima S.Y."/>
        </authorList>
    </citation>
    <scope>NUCLEOTIDE SEQUENCE</scope>
    <source>
        <strain evidence="4">NBRC 102759</strain>
    </source>
</reference>
<evidence type="ECO:0000313" key="5">
    <source>
        <dbReference type="Proteomes" id="UP001061958"/>
    </source>
</evidence>
<accession>A0A9C7PVB9</accession>
<dbReference type="InterPro" id="IPR010402">
    <property type="entry name" value="CCT_domain"/>
</dbReference>
<dbReference type="PROSITE" id="PS51017">
    <property type="entry name" value="CCT"/>
    <property type="match status" value="1"/>
</dbReference>
<comment type="subcellular location">
    <subcellularLocation>
        <location evidence="1">Nucleus</location>
    </subcellularLocation>
</comment>